<accession>A0A6A4RDA3</accession>
<evidence type="ECO:0000259" key="1">
    <source>
        <dbReference type="Pfam" id="PF01878"/>
    </source>
</evidence>
<dbReference type="InterPro" id="IPR002740">
    <property type="entry name" value="EVE_domain"/>
</dbReference>
<dbReference type="EMBL" id="WSFO01000003">
    <property type="protein sequence ID" value="KAE9630827.1"/>
    <property type="molecule type" value="Genomic_DNA"/>
</dbReference>
<dbReference type="Pfam" id="PF01878">
    <property type="entry name" value="EVE"/>
    <property type="match status" value="1"/>
</dbReference>
<comment type="caution">
    <text evidence="2">The sequence shown here is derived from an EMBL/GenBank/DDBJ whole genome shotgun (WGS) entry which is preliminary data.</text>
</comment>
<protein>
    <submittedName>
        <fullName evidence="2">EVE domain-containing protein</fullName>
    </submittedName>
</protein>
<name>A0A6A4RDA3_9RHOB</name>
<evidence type="ECO:0000313" key="3">
    <source>
        <dbReference type="Proteomes" id="UP000441586"/>
    </source>
</evidence>
<sequence length="140" mass="15959">MAYWLFKSEPSTWGWDNQLAKGDVGEEWDGVRNYQARNFMREMKVGDRGFFYHSQKEKSVVGIVEVCAEAHPDSTTDDDRWECVDIKAVRSFVQPVTLDQIKGDPRLEDMVLVRNSRLSVQPVSPSEWSAICALGKTDAD</sequence>
<organism evidence="2 3">
    <name type="scientific">Parasedimentitalea maritima</name>
    <dbReference type="NCBI Taxonomy" id="2578117"/>
    <lineage>
        <taxon>Bacteria</taxon>
        <taxon>Pseudomonadati</taxon>
        <taxon>Pseudomonadota</taxon>
        <taxon>Alphaproteobacteria</taxon>
        <taxon>Rhodobacterales</taxon>
        <taxon>Paracoccaceae</taxon>
        <taxon>Parasedimentitalea</taxon>
    </lineage>
</organism>
<feature type="domain" description="EVE" evidence="1">
    <location>
        <begin position="2"/>
        <end position="133"/>
    </location>
</feature>
<dbReference type="AlphaFoldDB" id="A0A6A4RDA3"/>
<dbReference type="InterPro" id="IPR047197">
    <property type="entry name" value="THYN1-like_EVE"/>
</dbReference>
<reference evidence="2 3" key="1">
    <citation type="submission" date="2019-12" db="EMBL/GenBank/DDBJ databases">
        <authorList>
            <person name="Zhang Y.-J."/>
        </authorList>
    </citation>
    <scope>NUCLEOTIDE SEQUENCE [LARGE SCALE GENOMIC DNA]</scope>
    <source>
        <strain evidence="2 3">H18S-6</strain>
    </source>
</reference>
<gene>
    <name evidence="2" type="ORF">GP644_06270</name>
</gene>
<dbReference type="Proteomes" id="UP000441586">
    <property type="component" value="Unassembled WGS sequence"/>
</dbReference>
<dbReference type="SUPFAM" id="SSF88697">
    <property type="entry name" value="PUA domain-like"/>
    <property type="match status" value="1"/>
</dbReference>
<proteinExistence type="predicted"/>
<dbReference type="PANTHER" id="PTHR14087:SF7">
    <property type="entry name" value="THYMOCYTE NUCLEAR PROTEIN 1"/>
    <property type="match status" value="1"/>
</dbReference>
<dbReference type="CDD" id="cd21133">
    <property type="entry name" value="EVE"/>
    <property type="match status" value="1"/>
</dbReference>
<dbReference type="RefSeq" id="WP_158978038.1">
    <property type="nucleotide sequence ID" value="NZ_WSFO01000003.1"/>
</dbReference>
<dbReference type="InterPro" id="IPR015947">
    <property type="entry name" value="PUA-like_sf"/>
</dbReference>
<evidence type="ECO:0000313" key="2">
    <source>
        <dbReference type="EMBL" id="KAE9630827.1"/>
    </source>
</evidence>
<dbReference type="InterPro" id="IPR052181">
    <property type="entry name" value="5hmC_binding"/>
</dbReference>
<dbReference type="Gene3D" id="3.10.590.10">
    <property type="entry name" value="ph1033 like domains"/>
    <property type="match status" value="1"/>
</dbReference>
<dbReference type="PANTHER" id="PTHR14087">
    <property type="entry name" value="THYMOCYTE NUCLEAR PROTEIN 1"/>
    <property type="match status" value="1"/>
</dbReference>